<sequence length="181" mass="17582">MPLAVACAPLTAGPAAGAPPAVLGAGARAVGEGWAAVLDDAPVAVDTVVALVREGGRRIVVGAGPAGPGDGPVLLAARRALEAAGRRPARLAVRGSDAEAAADAQAVLTALAVLLARRSAAAWAAVDLVAAGATRAAAAAELGVSRQAVAQRLAAGSWELELELRPAAARLLARAAGRPPG</sequence>
<gene>
    <name evidence="1" type="ORF">ACFO3M_14270</name>
</gene>
<proteinExistence type="predicted"/>
<keyword evidence="2" id="KW-1185">Reference proteome</keyword>
<dbReference type="Proteomes" id="UP001596025">
    <property type="component" value="Unassembled WGS sequence"/>
</dbReference>
<protein>
    <recommendedName>
        <fullName evidence="3">PucR C-terminal helix-turn-helix domain-containing protein</fullName>
    </recommendedName>
</protein>
<evidence type="ECO:0000313" key="2">
    <source>
        <dbReference type="Proteomes" id="UP001596025"/>
    </source>
</evidence>
<evidence type="ECO:0000313" key="1">
    <source>
        <dbReference type="EMBL" id="MFC4694561.1"/>
    </source>
</evidence>
<accession>A0ABV9LLC6</accession>
<organism evidence="1 2">
    <name type="scientific">Geodermatophilus arenarius</name>
    <dbReference type="NCBI Taxonomy" id="1137990"/>
    <lineage>
        <taxon>Bacteria</taxon>
        <taxon>Bacillati</taxon>
        <taxon>Actinomycetota</taxon>
        <taxon>Actinomycetes</taxon>
        <taxon>Geodermatophilales</taxon>
        <taxon>Geodermatophilaceae</taxon>
        <taxon>Geodermatophilus</taxon>
    </lineage>
</organism>
<dbReference type="EMBL" id="JBHSGR010000015">
    <property type="protein sequence ID" value="MFC4694561.1"/>
    <property type="molecule type" value="Genomic_DNA"/>
</dbReference>
<dbReference type="Gene3D" id="3.40.50.2300">
    <property type="match status" value="2"/>
</dbReference>
<evidence type="ECO:0008006" key="3">
    <source>
        <dbReference type="Google" id="ProtNLM"/>
    </source>
</evidence>
<dbReference type="RefSeq" id="WP_387989823.1">
    <property type="nucleotide sequence ID" value="NZ_JBHSGR010000015.1"/>
</dbReference>
<reference evidence="2" key="1">
    <citation type="journal article" date="2019" name="Int. J. Syst. Evol. Microbiol.">
        <title>The Global Catalogue of Microorganisms (GCM) 10K type strain sequencing project: providing services to taxonomists for standard genome sequencing and annotation.</title>
        <authorList>
            <consortium name="The Broad Institute Genomics Platform"/>
            <consortium name="The Broad Institute Genome Sequencing Center for Infectious Disease"/>
            <person name="Wu L."/>
            <person name="Ma J."/>
        </authorList>
    </citation>
    <scope>NUCLEOTIDE SEQUENCE [LARGE SCALE GENOMIC DNA]</scope>
    <source>
        <strain evidence="2">CCUG 62763</strain>
    </source>
</reference>
<name>A0ABV9LLC6_9ACTN</name>
<comment type="caution">
    <text evidence="1">The sequence shown here is derived from an EMBL/GenBank/DDBJ whole genome shotgun (WGS) entry which is preliminary data.</text>
</comment>